<protein>
    <submittedName>
        <fullName evidence="2">Gypsy retrotransposon integrase 1-like protein</fullName>
    </submittedName>
</protein>
<evidence type="ECO:0000259" key="1">
    <source>
        <dbReference type="PROSITE" id="PS50994"/>
    </source>
</evidence>
<dbReference type="EMBL" id="QBIY01011660">
    <property type="protein sequence ID" value="RXN30019.1"/>
    <property type="molecule type" value="Genomic_DNA"/>
</dbReference>
<dbReference type="AlphaFoldDB" id="A0A498N6G2"/>
<evidence type="ECO:0007829" key="4">
    <source>
        <dbReference type="PeptideAtlas" id="A0A498N6G2"/>
    </source>
</evidence>
<dbReference type="PANTHER" id="PTHR47266">
    <property type="entry name" value="ENDONUCLEASE-RELATED"/>
    <property type="match status" value="1"/>
</dbReference>
<dbReference type="GO" id="GO:0015074">
    <property type="term" value="P:DNA integration"/>
    <property type="evidence" value="ECO:0007669"/>
    <property type="project" value="InterPro"/>
</dbReference>
<dbReference type="Gene3D" id="3.30.420.10">
    <property type="entry name" value="Ribonuclease H-like superfamily/Ribonuclease H"/>
    <property type="match status" value="1"/>
</dbReference>
<dbReference type="Gene3D" id="1.10.340.70">
    <property type="match status" value="1"/>
</dbReference>
<keyword evidence="3" id="KW-1185">Reference proteome</keyword>
<dbReference type="InterPro" id="IPR012337">
    <property type="entry name" value="RNaseH-like_sf"/>
</dbReference>
<dbReference type="InterPro" id="IPR052160">
    <property type="entry name" value="Gypsy_RT_Integrase-like"/>
</dbReference>
<dbReference type="InterPro" id="IPR036397">
    <property type="entry name" value="RNaseH_sf"/>
</dbReference>
<proteinExistence type="evidence at protein level"/>
<accession>A0A498N6G2</accession>
<dbReference type="STRING" id="84645.A0A498N6G2"/>
<dbReference type="PROSITE" id="PS50994">
    <property type="entry name" value="INTEGRASE"/>
    <property type="match status" value="1"/>
</dbReference>
<comment type="caution">
    <text evidence="2">The sequence shown here is derived from an EMBL/GenBank/DDBJ whole genome shotgun (WGS) entry which is preliminary data.</text>
</comment>
<sequence length="655" mass="75898">MEKTRDAISSRFYWPGMEEDIRKWIAQCPECQARRSTLKEKKAYIPIEITEPLELVGMDLVGKLTPTKQGNQYICVMIDYFTKWTEAYPQKSKSAKEVSDCILDFFYKFGAHKRILTDQGKEFVNKINFDLCESLGIKRSLCSPYHPQTNGLVEKMNGTIQRTKKQLTTQFSPYYLMFGREARYPSEVPDNYEVNDEMVERTMALETLTTGLQDLPKVHKVVLENVEKLAESVLFNKPAMFETDEQGIFTIRMEIAKRLLNQTDDLSQLCRVCGEHAVHEQWGLTVKFLINIPLKVDSVDQAQRRCRYLLDALIEGFREQDRTYEFVNGREVLRDVAVIFGMNGKHTPELVQILQELKTFWYECKVNFAIITYTWGSGGTIATEATDPPFQDIREHLKNNPATSNLVEALRGNDPRSLIYFSFVDSDTIEFNFIYSEYLQIVRVEWEKDKIPPTVMSTGYEFHPGDKHHIASWLDRMVRTALAEVYPLFVYYPEPNFCVLVRDTLNTIEESFIDTKRKNMESPVLISRVKKRPNFKAVFSDRKPIIIDVPKRFGLSGNGLVTRQSTLRGRNLAIGANSNQVLTNKHKTKGIAGKNRGFIIRLFNCKSDDEFNEMSKENPFEMDGEEATILINAIKEAREYKIFVYEFDRKLPEDY</sequence>
<evidence type="ECO:0000313" key="3">
    <source>
        <dbReference type="Proteomes" id="UP000290572"/>
    </source>
</evidence>
<dbReference type="Pfam" id="PF00665">
    <property type="entry name" value="rve"/>
    <property type="match status" value="1"/>
</dbReference>
<evidence type="ECO:0000313" key="2">
    <source>
        <dbReference type="EMBL" id="RXN30019.1"/>
    </source>
</evidence>
<reference evidence="2 3" key="1">
    <citation type="submission" date="2018-03" db="EMBL/GenBank/DDBJ databases">
        <title>Draft genome sequence of Rohu Carp (Labeo rohita).</title>
        <authorList>
            <person name="Das P."/>
            <person name="Kushwaha B."/>
            <person name="Joshi C.G."/>
            <person name="Kumar D."/>
            <person name="Nagpure N.S."/>
            <person name="Sahoo L."/>
            <person name="Das S.P."/>
            <person name="Bit A."/>
            <person name="Patnaik S."/>
            <person name="Meher P.K."/>
            <person name="Jayasankar P."/>
            <person name="Koringa P.G."/>
            <person name="Patel N.V."/>
            <person name="Hinsu A.T."/>
            <person name="Kumar R."/>
            <person name="Pandey M."/>
            <person name="Agarwal S."/>
            <person name="Srivastava S."/>
            <person name="Singh M."/>
            <person name="Iquebal M.A."/>
            <person name="Jaiswal S."/>
            <person name="Angadi U.B."/>
            <person name="Kumar N."/>
            <person name="Raza M."/>
            <person name="Shah T.M."/>
            <person name="Rai A."/>
            <person name="Jena J.K."/>
        </authorList>
    </citation>
    <scope>NUCLEOTIDE SEQUENCE [LARGE SCALE GENOMIC DNA]</scope>
    <source>
        <strain evidence="2">DASCIFA01</strain>
        <tissue evidence="2">Testis</tissue>
    </source>
</reference>
<dbReference type="Pfam" id="PF17921">
    <property type="entry name" value="Integrase_H2C2"/>
    <property type="match status" value="1"/>
</dbReference>
<organism evidence="2 3">
    <name type="scientific">Labeo rohita</name>
    <name type="common">Indian major carp</name>
    <name type="synonym">Cyprinus rohita</name>
    <dbReference type="NCBI Taxonomy" id="84645"/>
    <lineage>
        <taxon>Eukaryota</taxon>
        <taxon>Metazoa</taxon>
        <taxon>Chordata</taxon>
        <taxon>Craniata</taxon>
        <taxon>Vertebrata</taxon>
        <taxon>Euteleostomi</taxon>
        <taxon>Actinopterygii</taxon>
        <taxon>Neopterygii</taxon>
        <taxon>Teleostei</taxon>
        <taxon>Ostariophysi</taxon>
        <taxon>Cypriniformes</taxon>
        <taxon>Cyprinidae</taxon>
        <taxon>Labeoninae</taxon>
        <taxon>Labeonini</taxon>
        <taxon>Labeo</taxon>
    </lineage>
</organism>
<dbReference type="InterPro" id="IPR001584">
    <property type="entry name" value="Integrase_cat-core"/>
</dbReference>
<feature type="domain" description="Integrase catalytic" evidence="1">
    <location>
        <begin position="48"/>
        <end position="162"/>
    </location>
</feature>
<dbReference type="GO" id="GO:0003676">
    <property type="term" value="F:nucleic acid binding"/>
    <property type="evidence" value="ECO:0007669"/>
    <property type="project" value="InterPro"/>
</dbReference>
<name>A0A498N6G2_LABRO</name>
<dbReference type="SUPFAM" id="SSF53098">
    <property type="entry name" value="Ribonuclease H-like"/>
    <property type="match status" value="1"/>
</dbReference>
<dbReference type="Proteomes" id="UP000290572">
    <property type="component" value="Unassembled WGS sequence"/>
</dbReference>
<dbReference type="InterPro" id="IPR041588">
    <property type="entry name" value="Integrase_H2C2"/>
</dbReference>
<keyword evidence="4" id="KW-1267">Proteomics identification</keyword>
<gene>
    <name evidence="2" type="ORF">ROHU_018073</name>
</gene>